<feature type="transmembrane region" description="Helical" evidence="1">
    <location>
        <begin position="59"/>
        <end position="82"/>
    </location>
</feature>
<dbReference type="Proteomes" id="UP000442695">
    <property type="component" value="Unassembled WGS sequence"/>
</dbReference>
<evidence type="ECO:0000313" key="2">
    <source>
        <dbReference type="EMBL" id="KAF0255733.1"/>
    </source>
</evidence>
<evidence type="ECO:0000256" key="1">
    <source>
        <dbReference type="SAM" id="Phobius"/>
    </source>
</evidence>
<keyword evidence="1" id="KW-0472">Membrane</keyword>
<sequence>MTRKVSAVGFGSTLLIGAVVLAVVGYQSVMGVNSAILQAVLKAPKASGYDQLLMDWGDMLLPLLLILAAPVAVLVVASIMAFRGDLNITYRAPHTPVSS</sequence>
<name>A0A7V8EJ13_PSEPU</name>
<keyword evidence="1" id="KW-1133">Transmembrane helix</keyword>
<reference evidence="2 3" key="1">
    <citation type="submission" date="2019-12" db="EMBL/GenBank/DDBJ databases">
        <authorList>
            <person name="Woiski C."/>
        </authorList>
    </citation>
    <scope>NUCLEOTIDE SEQUENCE [LARGE SCALE GENOMIC DNA]</scope>
    <source>
        <strain evidence="2 3">BOE100</strain>
    </source>
</reference>
<keyword evidence="1" id="KW-0812">Transmembrane</keyword>
<gene>
    <name evidence="2" type="ORF">GN299_06480</name>
</gene>
<feature type="transmembrane region" description="Helical" evidence="1">
    <location>
        <begin position="7"/>
        <end position="26"/>
    </location>
</feature>
<dbReference type="EMBL" id="WOWR01000005">
    <property type="protein sequence ID" value="KAF0255733.1"/>
    <property type="molecule type" value="Genomic_DNA"/>
</dbReference>
<protein>
    <submittedName>
        <fullName evidence="2">Uncharacterized protein</fullName>
    </submittedName>
</protein>
<proteinExistence type="predicted"/>
<evidence type="ECO:0000313" key="3">
    <source>
        <dbReference type="Proteomes" id="UP000442695"/>
    </source>
</evidence>
<comment type="caution">
    <text evidence="2">The sequence shown here is derived from an EMBL/GenBank/DDBJ whole genome shotgun (WGS) entry which is preliminary data.</text>
</comment>
<dbReference type="RefSeq" id="WP_156858626.1">
    <property type="nucleotide sequence ID" value="NZ_WOWR01000005.1"/>
</dbReference>
<accession>A0A7V8EJ13</accession>
<dbReference type="AlphaFoldDB" id="A0A7V8EJ13"/>
<organism evidence="2 3">
    <name type="scientific">Pseudomonas putida</name>
    <name type="common">Arthrobacter siderocapsulatus</name>
    <dbReference type="NCBI Taxonomy" id="303"/>
    <lineage>
        <taxon>Bacteria</taxon>
        <taxon>Pseudomonadati</taxon>
        <taxon>Pseudomonadota</taxon>
        <taxon>Gammaproteobacteria</taxon>
        <taxon>Pseudomonadales</taxon>
        <taxon>Pseudomonadaceae</taxon>
        <taxon>Pseudomonas</taxon>
    </lineage>
</organism>